<dbReference type="OMA" id="KHNERIR"/>
<gene>
    <name evidence="1" type="ORF">RDWZM_002204</name>
</gene>
<evidence type="ECO:0000313" key="2">
    <source>
        <dbReference type="Proteomes" id="UP001142055"/>
    </source>
</evidence>
<dbReference type="Proteomes" id="UP001142055">
    <property type="component" value="Chromosome 1"/>
</dbReference>
<organism evidence="1 2">
    <name type="scientific">Blomia tropicalis</name>
    <name type="common">Mite</name>
    <dbReference type="NCBI Taxonomy" id="40697"/>
    <lineage>
        <taxon>Eukaryota</taxon>
        <taxon>Metazoa</taxon>
        <taxon>Ecdysozoa</taxon>
        <taxon>Arthropoda</taxon>
        <taxon>Chelicerata</taxon>
        <taxon>Arachnida</taxon>
        <taxon>Acari</taxon>
        <taxon>Acariformes</taxon>
        <taxon>Sarcoptiformes</taxon>
        <taxon>Astigmata</taxon>
        <taxon>Glycyphagoidea</taxon>
        <taxon>Echimyopodidae</taxon>
        <taxon>Blomia</taxon>
    </lineage>
</organism>
<reference evidence="1" key="1">
    <citation type="submission" date="2022-12" db="EMBL/GenBank/DDBJ databases">
        <title>Genome assemblies of Blomia tropicalis.</title>
        <authorList>
            <person name="Cui Y."/>
        </authorList>
    </citation>
    <scope>NUCLEOTIDE SEQUENCE</scope>
    <source>
        <tissue evidence="1">Adult mites</tissue>
    </source>
</reference>
<dbReference type="EMBL" id="JAPWDV010000001">
    <property type="protein sequence ID" value="KAJ6223659.1"/>
    <property type="molecule type" value="Genomic_DNA"/>
</dbReference>
<name>A0A9Q0RRB5_BLOTA</name>
<comment type="caution">
    <text evidence="1">The sequence shown here is derived from an EMBL/GenBank/DDBJ whole genome shotgun (WGS) entry which is preliminary data.</text>
</comment>
<protein>
    <submittedName>
        <fullName evidence="1">Uncharacterized protein</fullName>
    </submittedName>
</protein>
<sequence length="109" mass="12840">MQAPLKLVQKTTVQSFGLVQKRDKSLLSTAIGKINKFIYGSETPYVKRDLVVEQMIKEDKYRMTKLVARQIFLRDKARARYVKHNERIRKLEDKITGNAYKVQSFSNRF</sequence>
<accession>A0A9Q0RRB5</accession>
<evidence type="ECO:0000313" key="1">
    <source>
        <dbReference type="EMBL" id="KAJ6223659.1"/>
    </source>
</evidence>
<dbReference type="OrthoDB" id="6501849at2759"/>
<keyword evidence="2" id="KW-1185">Reference proteome</keyword>
<proteinExistence type="predicted"/>
<dbReference type="AlphaFoldDB" id="A0A9Q0RRB5"/>